<keyword evidence="1" id="KW-1133">Transmembrane helix</keyword>
<dbReference type="RefSeq" id="WP_056759637.1">
    <property type="nucleotide sequence ID" value="NZ_BMLD01000014.1"/>
</dbReference>
<reference evidence="2 3" key="1">
    <citation type="submission" date="2023-07" db="EMBL/GenBank/DDBJ databases">
        <title>Sorghum-associated microbial communities from plants grown in Nebraska, USA.</title>
        <authorList>
            <person name="Schachtman D."/>
        </authorList>
    </citation>
    <scope>NUCLEOTIDE SEQUENCE [LARGE SCALE GENOMIC DNA]</scope>
    <source>
        <strain evidence="2 3">DS2154</strain>
    </source>
</reference>
<name>A0ABU1N5D2_9CAUL</name>
<gene>
    <name evidence="2" type="ORF">J2800_004329</name>
</gene>
<proteinExistence type="predicted"/>
<keyword evidence="1" id="KW-0472">Membrane</keyword>
<dbReference type="EMBL" id="JAVDRL010000013">
    <property type="protein sequence ID" value="MDR6533563.1"/>
    <property type="molecule type" value="Genomic_DNA"/>
</dbReference>
<protein>
    <submittedName>
        <fullName evidence="2">Uncharacterized protein</fullName>
    </submittedName>
</protein>
<keyword evidence="3" id="KW-1185">Reference proteome</keyword>
<accession>A0ABU1N5D2</accession>
<organism evidence="2 3">
    <name type="scientific">Caulobacter rhizosphaerae</name>
    <dbReference type="NCBI Taxonomy" id="2010972"/>
    <lineage>
        <taxon>Bacteria</taxon>
        <taxon>Pseudomonadati</taxon>
        <taxon>Pseudomonadota</taxon>
        <taxon>Alphaproteobacteria</taxon>
        <taxon>Caulobacterales</taxon>
        <taxon>Caulobacteraceae</taxon>
        <taxon>Caulobacter</taxon>
    </lineage>
</organism>
<comment type="caution">
    <text evidence="2">The sequence shown here is derived from an EMBL/GenBank/DDBJ whole genome shotgun (WGS) entry which is preliminary data.</text>
</comment>
<sequence length="200" mass="21963">MTEETSPKRLPIRWLTLAEIVAVAALVITGLSFWDSHRERVREDRERAAAASERQAQAQAAARKMTFVMTGQREDGGARVRLTSVNEGQVIQTQTVWFPAALRSDSVETTGNPRLEAGWIEGGLRKHAGKAQTGRVPVGVLTVFIEDGQTKTDRAIYQLGYSIHRRTLRADKVELEGLSLAQRGVSGDLQAAAGNLWSAR</sequence>
<keyword evidence="1" id="KW-0812">Transmembrane</keyword>
<evidence type="ECO:0000313" key="3">
    <source>
        <dbReference type="Proteomes" id="UP001262754"/>
    </source>
</evidence>
<feature type="transmembrane region" description="Helical" evidence="1">
    <location>
        <begin position="12"/>
        <end position="34"/>
    </location>
</feature>
<dbReference type="Proteomes" id="UP001262754">
    <property type="component" value="Unassembled WGS sequence"/>
</dbReference>
<evidence type="ECO:0000256" key="1">
    <source>
        <dbReference type="SAM" id="Phobius"/>
    </source>
</evidence>
<evidence type="ECO:0000313" key="2">
    <source>
        <dbReference type="EMBL" id="MDR6533563.1"/>
    </source>
</evidence>